<dbReference type="PATRIC" id="fig|42253.5.peg.4672"/>
<organism evidence="3 4">
    <name type="scientific">Nitrospira moscoviensis</name>
    <dbReference type="NCBI Taxonomy" id="42253"/>
    <lineage>
        <taxon>Bacteria</taxon>
        <taxon>Pseudomonadati</taxon>
        <taxon>Nitrospirota</taxon>
        <taxon>Nitrospiria</taxon>
        <taxon>Nitrospirales</taxon>
        <taxon>Nitrospiraceae</taxon>
        <taxon>Nitrospira</taxon>
    </lineage>
</organism>
<evidence type="ECO:0000256" key="1">
    <source>
        <dbReference type="SAM" id="Phobius"/>
    </source>
</evidence>
<dbReference type="Proteomes" id="UP000069205">
    <property type="component" value="Chromosome"/>
</dbReference>
<dbReference type="EMBL" id="CP011801">
    <property type="protein sequence ID" value="ALA61108.1"/>
    <property type="molecule type" value="Genomic_DNA"/>
</dbReference>
<keyword evidence="2" id="KW-0732">Signal</keyword>
<evidence type="ECO:0008006" key="5">
    <source>
        <dbReference type="Google" id="ProtNLM"/>
    </source>
</evidence>
<evidence type="ECO:0000313" key="3">
    <source>
        <dbReference type="EMBL" id="ALA61108.1"/>
    </source>
</evidence>
<accession>A0A0K2GJH9</accession>
<sequence>MWWRTGVCIAVFCLRVVPTHAAVIEPVQILSIQAGSPASPDRLPLLSPLDAGSGIVIVRDGSSNLSLGGMRDAFGNFSLSSSTDRPIIAPETGIEAGTITLRSSTVNLTGGTISGLTSSSLAGTISGSSLTLESTAVAPVPLPAALTLFSTGLSILVVALRRAQRHDP</sequence>
<evidence type="ECO:0000313" key="4">
    <source>
        <dbReference type="Proteomes" id="UP000069205"/>
    </source>
</evidence>
<keyword evidence="1" id="KW-1133">Transmembrane helix</keyword>
<proteinExistence type="predicted"/>
<dbReference type="KEGG" id="nmv:NITMOv2_4739"/>
<keyword evidence="4" id="KW-1185">Reference proteome</keyword>
<feature type="chain" id="PRO_5005477088" description="Secreted protein" evidence="2">
    <location>
        <begin position="22"/>
        <end position="168"/>
    </location>
</feature>
<protein>
    <recommendedName>
        <fullName evidence="5">Secreted protein</fullName>
    </recommendedName>
</protein>
<evidence type="ECO:0000256" key="2">
    <source>
        <dbReference type="SAM" id="SignalP"/>
    </source>
</evidence>
<name>A0A0K2GJH9_NITMO</name>
<dbReference type="AlphaFoldDB" id="A0A0K2GJH9"/>
<keyword evidence="1" id="KW-0472">Membrane</keyword>
<feature type="signal peptide" evidence="2">
    <location>
        <begin position="1"/>
        <end position="21"/>
    </location>
</feature>
<reference evidence="3 4" key="1">
    <citation type="journal article" date="2015" name="Proc. Natl. Acad. Sci. U.S.A.">
        <title>Expanded metabolic versatility of ubiquitous nitrite-oxidizing bacteria from the genus Nitrospira.</title>
        <authorList>
            <person name="Koch H."/>
            <person name="Lucker S."/>
            <person name="Albertsen M."/>
            <person name="Kitzinger K."/>
            <person name="Herbold C."/>
            <person name="Spieck E."/>
            <person name="Nielsen P.H."/>
            <person name="Wagner M."/>
            <person name="Daims H."/>
        </authorList>
    </citation>
    <scope>NUCLEOTIDE SEQUENCE [LARGE SCALE GENOMIC DNA]</scope>
    <source>
        <strain evidence="3 4">NSP M-1</strain>
    </source>
</reference>
<gene>
    <name evidence="3" type="ORF">NITMOv2_4739</name>
</gene>
<keyword evidence="1" id="KW-0812">Transmembrane</keyword>
<dbReference type="STRING" id="42253.NITMOv2_4739"/>
<feature type="transmembrane region" description="Helical" evidence="1">
    <location>
        <begin position="140"/>
        <end position="160"/>
    </location>
</feature>
<dbReference type="RefSeq" id="WP_053381818.1">
    <property type="nucleotide sequence ID" value="NZ_CP011801.1"/>
</dbReference>